<dbReference type="RefSeq" id="WP_119645821.1">
    <property type="nucleotide sequence ID" value="NZ_QXFI01000008.1"/>
</dbReference>
<keyword evidence="1" id="KW-0732">Signal</keyword>
<dbReference type="InterPro" id="IPR026341">
    <property type="entry name" value="T9SS_type_B"/>
</dbReference>
<name>A0A3A1NLF7_9FLAO</name>
<dbReference type="Proteomes" id="UP000266691">
    <property type="component" value="Unassembled WGS sequence"/>
</dbReference>
<dbReference type="EMBL" id="VNWK01000008">
    <property type="protein sequence ID" value="TXK00886.1"/>
    <property type="molecule type" value="Genomic_DNA"/>
</dbReference>
<comment type="caution">
    <text evidence="2">The sequence shown here is derived from an EMBL/GenBank/DDBJ whole genome shotgun (WGS) entry which is preliminary data.</text>
</comment>
<dbReference type="OrthoDB" id="1489185at2"/>
<sequence length="389" mass="42498">MKSLLHIPFLLFASLVMAQGLYNAGNLGIHAGTNMGLGLHTNLISDTDFAYNNGLVGFYGNTVIEVSGNVPPTLWDTEIMILERVHLQTVLNVKNNVNFIDGDFLSPQNDQMVYLNFMDQGFFTGESDVSKVTGFAAINDRDFFSFPVGDRALLRPLTLDSEGPTPLAICAYFNEDPSAPSSILQSFNTQQKVRDIGTVSDREFWIVQSDVPAKVTISWNVGSGLALIPNATLESVIVVGWHKASNQWVVIGNTAVSGDISQGFVTSDTFVPSEYAAITFGTIPLPTDTFAVENPTLGNYFLSPNGDGVNDVLVIDGLEESPNNHLSIYNRYGQKVFEKINYTNEFGGVSNTGSFILSQDQGLAEGVYFYVVTLEDLGLQYTGFLFLDR</sequence>
<gene>
    <name evidence="2" type="ORF">D2V05_01415</name>
    <name evidence="3" type="ORF">FQ017_01405</name>
</gene>
<reference evidence="2 4" key="1">
    <citation type="submission" date="2018-08" db="EMBL/GenBank/DDBJ databases">
        <title>Proposal of Muricauda 72 sp.nov. and Muricauda NH166 sp.nov., isolated from seawater.</title>
        <authorList>
            <person name="Cheng H."/>
            <person name="Wu Y.-H."/>
            <person name="Guo L.-L."/>
            <person name="Xu X.-W."/>
        </authorList>
    </citation>
    <scope>NUCLEOTIDE SEQUENCE [LARGE SCALE GENOMIC DNA]</scope>
    <source>
        <strain evidence="2 4">72</strain>
    </source>
</reference>
<accession>A0A3A1NLF7</accession>
<reference evidence="3 5" key="2">
    <citation type="submission" date="2019-07" db="EMBL/GenBank/DDBJ databases">
        <title>Draft genome of two Muricauda strains isolated from deep sea.</title>
        <authorList>
            <person name="Sun C."/>
        </authorList>
    </citation>
    <scope>NUCLEOTIDE SEQUENCE [LARGE SCALE GENOMIC DNA]</scope>
    <source>
        <strain evidence="3 5">72</strain>
    </source>
</reference>
<evidence type="ECO:0000313" key="4">
    <source>
        <dbReference type="Proteomes" id="UP000266691"/>
    </source>
</evidence>
<evidence type="ECO:0000313" key="3">
    <source>
        <dbReference type="EMBL" id="TXK00886.1"/>
    </source>
</evidence>
<evidence type="ECO:0000313" key="5">
    <source>
        <dbReference type="Proteomes" id="UP000321621"/>
    </source>
</evidence>
<dbReference type="NCBIfam" id="TIGR04131">
    <property type="entry name" value="Bac_Flav_CTERM"/>
    <property type="match status" value="1"/>
</dbReference>
<organism evidence="2 4">
    <name type="scientific">Flagellimonas pelagia</name>
    <dbReference type="NCBI Taxonomy" id="2306998"/>
    <lineage>
        <taxon>Bacteria</taxon>
        <taxon>Pseudomonadati</taxon>
        <taxon>Bacteroidota</taxon>
        <taxon>Flavobacteriia</taxon>
        <taxon>Flavobacteriales</taxon>
        <taxon>Flavobacteriaceae</taxon>
        <taxon>Flagellimonas</taxon>
    </lineage>
</organism>
<evidence type="ECO:0000256" key="1">
    <source>
        <dbReference type="SAM" id="SignalP"/>
    </source>
</evidence>
<dbReference type="AlphaFoldDB" id="A0A3A1NLF7"/>
<proteinExistence type="predicted"/>
<protein>
    <submittedName>
        <fullName evidence="2">Gliding motility-associated C-terminal domain-containing protein</fullName>
    </submittedName>
</protein>
<feature type="chain" id="PRO_5017229504" evidence="1">
    <location>
        <begin position="19"/>
        <end position="389"/>
    </location>
</feature>
<dbReference type="EMBL" id="QXFI01000008">
    <property type="protein sequence ID" value="RIV47186.1"/>
    <property type="molecule type" value="Genomic_DNA"/>
</dbReference>
<dbReference type="Proteomes" id="UP000321621">
    <property type="component" value="Unassembled WGS sequence"/>
</dbReference>
<dbReference type="Pfam" id="PF13585">
    <property type="entry name" value="CHU_C"/>
    <property type="match status" value="1"/>
</dbReference>
<feature type="signal peptide" evidence="1">
    <location>
        <begin position="1"/>
        <end position="18"/>
    </location>
</feature>
<keyword evidence="5" id="KW-1185">Reference proteome</keyword>
<evidence type="ECO:0000313" key="2">
    <source>
        <dbReference type="EMBL" id="RIV47186.1"/>
    </source>
</evidence>